<name>A0A1G8UL29_9ACTN</name>
<gene>
    <name evidence="2" type="ORF">SAMN05421806_101918</name>
</gene>
<dbReference type="RefSeq" id="WP_143041305.1">
    <property type="nucleotide sequence ID" value="NZ_FNFF01000001.1"/>
</dbReference>
<evidence type="ECO:0008006" key="4">
    <source>
        <dbReference type="Google" id="ProtNLM"/>
    </source>
</evidence>
<sequence length="148" mass="16000">MTRTTRLWSCALAAALLLPVAAYAAPAAAAGPGPAHHETRPHRSVVGTWISPRGGADRAYERRITFERDGRFAMQERVAPCPPRVQCVWSGIVDIDGTYRIERGEVVLTYAVVGSHGIAELPATLEQAGPYLVQKLEGYGRAVYVKTG</sequence>
<dbReference type="STRING" id="417292.SAMN05421806_101918"/>
<keyword evidence="1" id="KW-0732">Signal</keyword>
<feature type="signal peptide" evidence="1">
    <location>
        <begin position="1"/>
        <end position="24"/>
    </location>
</feature>
<feature type="chain" id="PRO_5011552075" description="Lipocalin-like domain-containing protein" evidence="1">
    <location>
        <begin position="25"/>
        <end position="148"/>
    </location>
</feature>
<proteinExistence type="predicted"/>
<accession>A0A1G8UL29</accession>
<protein>
    <recommendedName>
        <fullName evidence="4">Lipocalin-like domain-containing protein</fullName>
    </recommendedName>
</protein>
<dbReference type="Proteomes" id="UP000199155">
    <property type="component" value="Unassembled WGS sequence"/>
</dbReference>
<evidence type="ECO:0000313" key="2">
    <source>
        <dbReference type="EMBL" id="SDJ54429.1"/>
    </source>
</evidence>
<evidence type="ECO:0000313" key="3">
    <source>
        <dbReference type="Proteomes" id="UP000199155"/>
    </source>
</evidence>
<reference evidence="2 3" key="1">
    <citation type="submission" date="2016-10" db="EMBL/GenBank/DDBJ databases">
        <authorList>
            <person name="de Groot N.N."/>
        </authorList>
    </citation>
    <scope>NUCLEOTIDE SEQUENCE [LARGE SCALE GENOMIC DNA]</scope>
    <source>
        <strain evidence="2 3">CGMCC 4.5727</strain>
    </source>
</reference>
<dbReference type="OrthoDB" id="5525206at2"/>
<organism evidence="2 3">
    <name type="scientific">Streptomyces indicus</name>
    <dbReference type="NCBI Taxonomy" id="417292"/>
    <lineage>
        <taxon>Bacteria</taxon>
        <taxon>Bacillati</taxon>
        <taxon>Actinomycetota</taxon>
        <taxon>Actinomycetes</taxon>
        <taxon>Kitasatosporales</taxon>
        <taxon>Streptomycetaceae</taxon>
        <taxon>Streptomyces</taxon>
    </lineage>
</organism>
<keyword evidence="3" id="KW-1185">Reference proteome</keyword>
<dbReference type="EMBL" id="FNFF01000001">
    <property type="protein sequence ID" value="SDJ54429.1"/>
    <property type="molecule type" value="Genomic_DNA"/>
</dbReference>
<evidence type="ECO:0000256" key="1">
    <source>
        <dbReference type="SAM" id="SignalP"/>
    </source>
</evidence>
<dbReference type="AlphaFoldDB" id="A0A1G8UL29"/>